<dbReference type="Proteomes" id="UP000767238">
    <property type="component" value="Unassembled WGS sequence"/>
</dbReference>
<proteinExistence type="predicted"/>
<name>A0A9P8GJ31_AURME</name>
<feature type="region of interest" description="Disordered" evidence="1">
    <location>
        <begin position="193"/>
        <end position="219"/>
    </location>
</feature>
<protein>
    <submittedName>
        <fullName evidence="2">Uncharacterized protein</fullName>
    </submittedName>
</protein>
<organism evidence="2 3">
    <name type="scientific">Aureobasidium melanogenum</name>
    <name type="common">Aureobasidium pullulans var. melanogenum</name>
    <dbReference type="NCBI Taxonomy" id="46634"/>
    <lineage>
        <taxon>Eukaryota</taxon>
        <taxon>Fungi</taxon>
        <taxon>Dikarya</taxon>
        <taxon>Ascomycota</taxon>
        <taxon>Pezizomycotina</taxon>
        <taxon>Dothideomycetes</taxon>
        <taxon>Dothideomycetidae</taxon>
        <taxon>Dothideales</taxon>
        <taxon>Saccotheciaceae</taxon>
        <taxon>Aureobasidium</taxon>
    </lineage>
</organism>
<dbReference type="EMBL" id="JAHFYH010000020">
    <property type="protein sequence ID" value="KAH0224241.1"/>
    <property type="molecule type" value="Genomic_DNA"/>
</dbReference>
<sequence>MACLSLLHLTAQRSADTPSLLLRHHSASKQVFMRMRDLQVSALVTPVCSMQPWLQVTWTSVNAPVLKIRTASRITWTTSILMNNETPNMSSPAKSTTMSDIIRALDETRERIASMGIDELKRERVDSFKSLKAEDHSKWLKPIKAFDQKKYLSELESGDITLRQIRVATNSTRLPEEHVADYIRVNGKLPEPKYGPGKCTYDPYPLPPKRKRDVISRMP</sequence>
<dbReference type="AlphaFoldDB" id="A0A9P8GJ31"/>
<accession>A0A9P8GJ31</accession>
<dbReference type="OrthoDB" id="10317846at2759"/>
<evidence type="ECO:0000256" key="1">
    <source>
        <dbReference type="SAM" id="MobiDB-lite"/>
    </source>
</evidence>
<evidence type="ECO:0000313" key="3">
    <source>
        <dbReference type="Proteomes" id="UP000767238"/>
    </source>
</evidence>
<gene>
    <name evidence="2" type="ORF">KCV03_g3778</name>
</gene>
<reference evidence="2" key="1">
    <citation type="journal article" date="2021" name="J Fungi (Basel)">
        <title>Virulence traits and population genomics of the black yeast Aureobasidium melanogenum.</title>
        <authorList>
            <person name="Cernosa A."/>
            <person name="Sun X."/>
            <person name="Gostincar C."/>
            <person name="Fang C."/>
            <person name="Gunde-Cimerman N."/>
            <person name="Song Z."/>
        </authorList>
    </citation>
    <scope>NUCLEOTIDE SEQUENCE</scope>
    <source>
        <strain evidence="2">EXF-8016</strain>
    </source>
</reference>
<comment type="caution">
    <text evidence="2">The sequence shown here is derived from an EMBL/GenBank/DDBJ whole genome shotgun (WGS) entry which is preliminary data.</text>
</comment>
<evidence type="ECO:0000313" key="2">
    <source>
        <dbReference type="EMBL" id="KAH0224241.1"/>
    </source>
</evidence>
<reference evidence="2" key="2">
    <citation type="submission" date="2021-08" db="EMBL/GenBank/DDBJ databases">
        <authorList>
            <person name="Gostincar C."/>
            <person name="Sun X."/>
            <person name="Song Z."/>
            <person name="Gunde-Cimerman N."/>
        </authorList>
    </citation>
    <scope>NUCLEOTIDE SEQUENCE</scope>
    <source>
        <strain evidence="2">EXF-8016</strain>
    </source>
</reference>
<feature type="non-terminal residue" evidence="2">
    <location>
        <position position="1"/>
    </location>
</feature>